<dbReference type="Pfam" id="PF04655">
    <property type="entry name" value="APH_6_hur"/>
    <property type="match status" value="1"/>
</dbReference>
<accession>A0ABV6V8M7</accession>
<evidence type="ECO:0000313" key="2">
    <source>
        <dbReference type="Proteomes" id="UP001592582"/>
    </source>
</evidence>
<evidence type="ECO:0000313" key="1">
    <source>
        <dbReference type="EMBL" id="MFC1410067.1"/>
    </source>
</evidence>
<keyword evidence="2" id="KW-1185">Reference proteome</keyword>
<dbReference type="InterPro" id="IPR011009">
    <property type="entry name" value="Kinase-like_dom_sf"/>
</dbReference>
<dbReference type="RefSeq" id="WP_380507051.1">
    <property type="nucleotide sequence ID" value="NZ_JBHEZX010000005.1"/>
</dbReference>
<dbReference type="EMBL" id="JBHEZX010000005">
    <property type="protein sequence ID" value="MFC1410067.1"/>
    <property type="molecule type" value="Genomic_DNA"/>
</dbReference>
<dbReference type="Proteomes" id="UP001592582">
    <property type="component" value="Unassembled WGS sequence"/>
</dbReference>
<proteinExistence type="predicted"/>
<comment type="caution">
    <text evidence="1">The sequence shown here is derived from an EMBL/GenBank/DDBJ whole genome shotgun (WGS) entry which is preliminary data.</text>
</comment>
<name>A0ABV6V8M7_9ACTN</name>
<dbReference type="SUPFAM" id="SSF56112">
    <property type="entry name" value="Protein kinase-like (PK-like)"/>
    <property type="match status" value="1"/>
</dbReference>
<organism evidence="1 2">
    <name type="scientific">Streptacidiphilus alkalitolerans</name>
    <dbReference type="NCBI Taxonomy" id="3342712"/>
    <lineage>
        <taxon>Bacteria</taxon>
        <taxon>Bacillati</taxon>
        <taxon>Actinomycetota</taxon>
        <taxon>Actinomycetes</taxon>
        <taxon>Kitasatosporales</taxon>
        <taxon>Streptomycetaceae</taxon>
        <taxon>Streptacidiphilus</taxon>
    </lineage>
</organism>
<reference evidence="1 2" key="1">
    <citation type="submission" date="2024-09" db="EMBL/GenBank/DDBJ databases">
        <authorList>
            <person name="Lee S.D."/>
        </authorList>
    </citation>
    <scope>NUCLEOTIDE SEQUENCE [LARGE SCALE GENOMIC DNA]</scope>
    <source>
        <strain evidence="1 2">N1-1</strain>
    </source>
</reference>
<sequence>MIHRRIRVPESLAASHRTYFGEAGRAWITALPALAEDCLDRWQLRLDGTPRHGAVALVLPVVRADGTPAALKLQPVDEETAGEPAALRAWAGHGAVALLEADPRTGAMLLERLDAERSLGTVEDDLAALQTLSEILSGLVAVPPPDGLRRLDDLAAAVLVTAAAARQRLSDPADRRLLDACAGSLREVLQEREQERERGPEPVDRLLHWDLHYDNVLAGLPSSGRETGPEGAWLAIDPKPLVGDPGFDLYPALWNRWADVERSGNVERSLLRRFDLMTEVVGLDRQRAAKWTLGRVLQTASWSIGNGEARMPAVPAAVARVLVDRTDPSSPA</sequence>
<protein>
    <submittedName>
        <fullName evidence="1">Aminoglycoside phosphotransferase family protein</fullName>
    </submittedName>
</protein>
<dbReference type="InterPro" id="IPR006748">
    <property type="entry name" value="NH2Glyco/OHUrea_AB-resist_kin"/>
</dbReference>
<gene>
    <name evidence="1" type="ORF">ACEZDG_12365</name>
</gene>